<gene>
    <name evidence="2" type="ORF">KDK_19830</name>
</gene>
<dbReference type="Gene3D" id="3.40.50.150">
    <property type="entry name" value="Vaccinia Virus protein VP39"/>
    <property type="match status" value="1"/>
</dbReference>
<dbReference type="GO" id="GO:0032259">
    <property type="term" value="P:methylation"/>
    <property type="evidence" value="ECO:0007669"/>
    <property type="project" value="UniProtKB-KW"/>
</dbReference>
<dbReference type="OrthoDB" id="7365827at2"/>
<evidence type="ECO:0000313" key="2">
    <source>
        <dbReference type="EMBL" id="GCE18183.1"/>
    </source>
</evidence>
<dbReference type="RefSeq" id="WP_126549757.1">
    <property type="nucleotide sequence ID" value="NZ_BIFS01000001.1"/>
</dbReference>
<dbReference type="EMBL" id="BIFS01000001">
    <property type="protein sequence ID" value="GCE18183.1"/>
    <property type="molecule type" value="Genomic_DNA"/>
</dbReference>
<organism evidence="2 3">
    <name type="scientific">Dictyobacter kobayashii</name>
    <dbReference type="NCBI Taxonomy" id="2014872"/>
    <lineage>
        <taxon>Bacteria</taxon>
        <taxon>Bacillati</taxon>
        <taxon>Chloroflexota</taxon>
        <taxon>Ktedonobacteria</taxon>
        <taxon>Ktedonobacterales</taxon>
        <taxon>Dictyobacteraceae</taxon>
        <taxon>Dictyobacter</taxon>
    </lineage>
</organism>
<keyword evidence="2" id="KW-0489">Methyltransferase</keyword>
<dbReference type="AlphaFoldDB" id="A0A402AGK1"/>
<proteinExistence type="predicted"/>
<dbReference type="PANTHER" id="PTHR43861">
    <property type="entry name" value="TRANS-ACONITATE 2-METHYLTRANSFERASE-RELATED"/>
    <property type="match status" value="1"/>
</dbReference>
<dbReference type="CDD" id="cd02440">
    <property type="entry name" value="AdoMet_MTases"/>
    <property type="match status" value="1"/>
</dbReference>
<keyword evidence="2" id="KW-0808">Transferase</keyword>
<reference evidence="3" key="1">
    <citation type="submission" date="2018-12" db="EMBL/GenBank/DDBJ databases">
        <title>Tengunoibacter tsumagoiensis gen. nov., sp. nov., Dictyobacter kobayashii sp. nov., D. alpinus sp. nov., and D. joshuensis sp. nov. and description of Dictyobacteraceae fam. nov. within the order Ktedonobacterales isolated from Tengu-no-mugimeshi.</title>
        <authorList>
            <person name="Wang C.M."/>
            <person name="Zheng Y."/>
            <person name="Sakai Y."/>
            <person name="Toyoda A."/>
            <person name="Minakuchi Y."/>
            <person name="Abe K."/>
            <person name="Yokota A."/>
            <person name="Yabe S."/>
        </authorList>
    </citation>
    <scope>NUCLEOTIDE SEQUENCE [LARGE SCALE GENOMIC DNA]</scope>
    <source>
        <strain evidence="3">Uno11</strain>
    </source>
</reference>
<dbReference type="SUPFAM" id="SSF53335">
    <property type="entry name" value="S-adenosyl-L-methionine-dependent methyltransferases"/>
    <property type="match status" value="1"/>
</dbReference>
<dbReference type="Pfam" id="PF08241">
    <property type="entry name" value="Methyltransf_11"/>
    <property type="match status" value="1"/>
</dbReference>
<accession>A0A402AGK1</accession>
<protein>
    <submittedName>
        <fullName evidence="2">Class I SAM-dependent methyltransferase</fullName>
    </submittedName>
</protein>
<feature type="domain" description="Methyltransferase type 11" evidence="1">
    <location>
        <begin position="53"/>
        <end position="148"/>
    </location>
</feature>
<dbReference type="InterPro" id="IPR013216">
    <property type="entry name" value="Methyltransf_11"/>
</dbReference>
<name>A0A402AGK1_9CHLR</name>
<dbReference type="GO" id="GO:0008757">
    <property type="term" value="F:S-adenosylmethionine-dependent methyltransferase activity"/>
    <property type="evidence" value="ECO:0007669"/>
    <property type="project" value="InterPro"/>
</dbReference>
<comment type="caution">
    <text evidence="2">The sequence shown here is derived from an EMBL/GenBank/DDBJ whole genome shotgun (WGS) entry which is preliminary data.</text>
</comment>
<sequence length="240" mass="26808">MSEVTNEATIKAWGDVPLEQAEQFGDEGDTTRQYMLNPALFALLGDVNGQHILDAGCGQGYLCRLLAKRGATMTGIEPAETWYVYAQKREQAEPLGIQYLQADLSTWSPTPEAFEAVVANMVLMDIPDYLPALLNCVTALKQGGRLIFSLLHPCFEESGSAWTSKGYVEVREYFQVRTVPQGYGHFIHRPLSTYFNSVIQAGCTIQQVIEPQLDHDVAHRLRAERYAHVPGYIVIEAVKR</sequence>
<dbReference type="Proteomes" id="UP000287188">
    <property type="component" value="Unassembled WGS sequence"/>
</dbReference>
<keyword evidence="3" id="KW-1185">Reference proteome</keyword>
<evidence type="ECO:0000259" key="1">
    <source>
        <dbReference type="Pfam" id="PF08241"/>
    </source>
</evidence>
<evidence type="ECO:0000313" key="3">
    <source>
        <dbReference type="Proteomes" id="UP000287188"/>
    </source>
</evidence>
<dbReference type="InterPro" id="IPR029063">
    <property type="entry name" value="SAM-dependent_MTases_sf"/>
</dbReference>